<dbReference type="EMBL" id="VRSV01000001">
    <property type="protein sequence ID" value="TXK13350.1"/>
    <property type="molecule type" value="Genomic_DNA"/>
</dbReference>
<evidence type="ECO:0000256" key="4">
    <source>
        <dbReference type="ARBA" id="ARBA00022692"/>
    </source>
</evidence>
<comment type="subcellular location">
    <subcellularLocation>
        <location evidence="1">Cell membrane</location>
        <topology evidence="1">Multi-pass membrane protein</topology>
    </subcellularLocation>
</comment>
<dbReference type="GO" id="GO:0005886">
    <property type="term" value="C:plasma membrane"/>
    <property type="evidence" value="ECO:0007669"/>
    <property type="project" value="UniProtKB-SubCell"/>
</dbReference>
<feature type="transmembrane region" description="Helical" evidence="7">
    <location>
        <begin position="127"/>
        <end position="144"/>
    </location>
</feature>
<dbReference type="InterPro" id="IPR002656">
    <property type="entry name" value="Acyl_transf_3_dom"/>
</dbReference>
<keyword evidence="6 7" id="KW-0472">Membrane</keyword>
<dbReference type="AlphaFoldDB" id="A0A5C8I5A4"/>
<dbReference type="Proteomes" id="UP000321034">
    <property type="component" value="Unassembled WGS sequence"/>
</dbReference>
<feature type="transmembrane region" description="Helical" evidence="7">
    <location>
        <begin position="151"/>
        <end position="168"/>
    </location>
</feature>
<evidence type="ECO:0000256" key="6">
    <source>
        <dbReference type="ARBA" id="ARBA00023136"/>
    </source>
</evidence>
<evidence type="ECO:0000313" key="10">
    <source>
        <dbReference type="Proteomes" id="UP000321034"/>
    </source>
</evidence>
<feature type="domain" description="Acyltransferase 3" evidence="8">
    <location>
        <begin position="9"/>
        <end position="320"/>
    </location>
</feature>
<gene>
    <name evidence="9" type="ORF">FVP77_08075</name>
</gene>
<feature type="transmembrane region" description="Helical" evidence="7">
    <location>
        <begin position="180"/>
        <end position="197"/>
    </location>
</feature>
<organism evidence="9 10">
    <name type="scientific">Microbacterium hatanonis</name>
    <dbReference type="NCBI Taxonomy" id="404366"/>
    <lineage>
        <taxon>Bacteria</taxon>
        <taxon>Bacillati</taxon>
        <taxon>Actinomycetota</taxon>
        <taxon>Actinomycetes</taxon>
        <taxon>Micrococcales</taxon>
        <taxon>Microbacteriaceae</taxon>
        <taxon>Microbacterium</taxon>
    </lineage>
</organism>
<evidence type="ECO:0000313" key="9">
    <source>
        <dbReference type="EMBL" id="TXK13350.1"/>
    </source>
</evidence>
<evidence type="ECO:0000256" key="1">
    <source>
        <dbReference type="ARBA" id="ARBA00004651"/>
    </source>
</evidence>
<dbReference type="Pfam" id="PF01757">
    <property type="entry name" value="Acyl_transf_3"/>
    <property type="match status" value="1"/>
</dbReference>
<feature type="transmembrane region" description="Helical" evidence="7">
    <location>
        <begin position="204"/>
        <end position="222"/>
    </location>
</feature>
<accession>A0A5C8I5A4</accession>
<dbReference type="GO" id="GO:0009246">
    <property type="term" value="P:enterobacterial common antigen biosynthetic process"/>
    <property type="evidence" value="ECO:0007669"/>
    <property type="project" value="TreeGrafter"/>
</dbReference>
<protein>
    <submittedName>
        <fullName evidence="9">Acyltransferase</fullName>
    </submittedName>
</protein>
<keyword evidence="10" id="KW-1185">Reference proteome</keyword>
<keyword evidence="5 7" id="KW-1133">Transmembrane helix</keyword>
<keyword evidence="9" id="KW-0808">Transferase</keyword>
<dbReference type="PANTHER" id="PTHR40074:SF4">
    <property type="entry name" value="INNER MEMBRANE PROTEIN YCFT"/>
    <property type="match status" value="1"/>
</dbReference>
<dbReference type="PANTHER" id="PTHR40074">
    <property type="entry name" value="O-ACETYLTRANSFERASE WECH"/>
    <property type="match status" value="1"/>
</dbReference>
<keyword evidence="9" id="KW-0012">Acyltransferase</keyword>
<sequence length="364" mass="39559">MILPARRELWADSARGLAILAVVLGHVFLQEGPETTWTMWGPAQSAWIEFRDLLLPVRMPLFFLIAGYFAASAIARPWGTVLRTRTLSLYYLYAVWLLAQTLFFLLVPHAGTAAASTVRELAAQLTYAPNNLWFLVALAAYFTIAKAGARIAPVALAGAAWVSWSAFTDRLPDFFDRTPMPEYLVFFLLGAYAPGLLRSIRGSAPLVLAGALGLMAGVNAMHDAESRMLWTNYLLLSTVAGVTAVVSLLKLLEAQGLLPRSTVWVGRRTLPIYVVQLPLAIAVDALIGLLPREVAQAIFGNPLVSSVYPVAVTAIVVAAALALHHLVQRVAPWMYRAPWLHRAPEARRATPSPASGIVSSRGAR</sequence>
<feature type="transmembrane region" description="Helical" evidence="7">
    <location>
        <begin position="307"/>
        <end position="327"/>
    </location>
</feature>
<feature type="transmembrane region" description="Helical" evidence="7">
    <location>
        <begin position="87"/>
        <end position="107"/>
    </location>
</feature>
<name>A0A5C8I5A4_9MICO</name>
<comment type="caution">
    <text evidence="9">The sequence shown here is derived from an EMBL/GenBank/DDBJ whole genome shotgun (WGS) entry which is preliminary data.</text>
</comment>
<evidence type="ECO:0000256" key="2">
    <source>
        <dbReference type="ARBA" id="ARBA00007400"/>
    </source>
</evidence>
<dbReference type="RefSeq" id="WP_147894008.1">
    <property type="nucleotide sequence ID" value="NZ_BAAANR010000001.1"/>
</dbReference>
<dbReference type="OrthoDB" id="4394033at2"/>
<proteinExistence type="inferred from homology"/>
<feature type="transmembrane region" description="Helical" evidence="7">
    <location>
        <begin position="270"/>
        <end position="287"/>
    </location>
</feature>
<dbReference type="GO" id="GO:0016413">
    <property type="term" value="F:O-acetyltransferase activity"/>
    <property type="evidence" value="ECO:0007669"/>
    <property type="project" value="TreeGrafter"/>
</dbReference>
<comment type="similarity">
    <text evidence="2">Belongs to the acyltransferase 3 family.</text>
</comment>
<reference evidence="9 10" key="1">
    <citation type="submission" date="2019-08" db="EMBL/GenBank/DDBJ databases">
        <authorList>
            <person name="Dong K."/>
        </authorList>
    </citation>
    <scope>NUCLEOTIDE SEQUENCE [LARGE SCALE GENOMIC DNA]</scope>
    <source>
        <strain evidence="9 10">JCM14558</strain>
    </source>
</reference>
<feature type="transmembrane region" description="Helical" evidence="7">
    <location>
        <begin position="53"/>
        <end position="75"/>
    </location>
</feature>
<keyword evidence="3" id="KW-1003">Cell membrane</keyword>
<keyword evidence="4 7" id="KW-0812">Transmembrane</keyword>
<evidence type="ECO:0000259" key="8">
    <source>
        <dbReference type="Pfam" id="PF01757"/>
    </source>
</evidence>
<evidence type="ECO:0000256" key="3">
    <source>
        <dbReference type="ARBA" id="ARBA00022475"/>
    </source>
</evidence>
<evidence type="ECO:0000256" key="7">
    <source>
        <dbReference type="SAM" id="Phobius"/>
    </source>
</evidence>
<evidence type="ECO:0000256" key="5">
    <source>
        <dbReference type="ARBA" id="ARBA00022989"/>
    </source>
</evidence>
<feature type="transmembrane region" description="Helical" evidence="7">
    <location>
        <begin position="228"/>
        <end position="249"/>
    </location>
</feature>